<sequence>MKVTICMCSKCTLMGANAIFDAVEYLHESLCAPGSEFCNAQNLEFEASDSLGICKENTDSEISPVVAIDDTIYTNATAQEISEIIVNKLKI</sequence>
<name>A0A379C323_9FIRM</name>
<dbReference type="STRING" id="1122949.GCA_000378725_01624"/>
<evidence type="ECO:0000313" key="2">
    <source>
        <dbReference type="Proteomes" id="UP000255517"/>
    </source>
</evidence>
<evidence type="ECO:0000313" key="1">
    <source>
        <dbReference type="EMBL" id="SUB56660.1"/>
    </source>
</evidence>
<dbReference type="OrthoDB" id="1956012at2"/>
<dbReference type="Proteomes" id="UP000255517">
    <property type="component" value="Unassembled WGS sequence"/>
</dbReference>
<dbReference type="Gene3D" id="3.40.30.10">
    <property type="entry name" value="Glutaredoxin"/>
    <property type="match status" value="1"/>
</dbReference>
<dbReference type="EMBL" id="UGSZ01000001">
    <property type="protein sequence ID" value="SUB56660.1"/>
    <property type="molecule type" value="Genomic_DNA"/>
</dbReference>
<organism evidence="1 2">
    <name type="scientific">Peptoniphilus lacrimalis</name>
    <dbReference type="NCBI Taxonomy" id="33031"/>
    <lineage>
        <taxon>Bacteria</taxon>
        <taxon>Bacillati</taxon>
        <taxon>Bacillota</taxon>
        <taxon>Tissierellia</taxon>
        <taxon>Tissierellales</taxon>
        <taxon>Peptoniphilaceae</taxon>
        <taxon>Peptoniphilus</taxon>
    </lineage>
</organism>
<accession>A0A379C323</accession>
<dbReference type="CDD" id="cd02980">
    <property type="entry name" value="TRX_Fd_family"/>
    <property type="match status" value="1"/>
</dbReference>
<gene>
    <name evidence="1" type="ORF">NCTC13149_00432</name>
</gene>
<dbReference type="RefSeq" id="WP_004825989.1">
    <property type="nucleotide sequence ID" value="NZ_CAMUOS010000011.1"/>
</dbReference>
<dbReference type="AlphaFoldDB" id="A0A379C323"/>
<protein>
    <submittedName>
        <fullName evidence="1">Respiratory-chain NADH dehydrogenase 24 Kd subunit</fullName>
    </submittedName>
</protein>
<reference evidence="1 2" key="1">
    <citation type="submission" date="2018-06" db="EMBL/GenBank/DDBJ databases">
        <authorList>
            <consortium name="Pathogen Informatics"/>
            <person name="Doyle S."/>
        </authorList>
    </citation>
    <scope>NUCLEOTIDE SEQUENCE [LARGE SCALE GENOMIC DNA]</scope>
    <source>
        <strain evidence="1 2">NCTC13149</strain>
    </source>
</reference>
<proteinExistence type="predicted"/>
<dbReference type="Pfam" id="PF01257">
    <property type="entry name" value="2Fe-2S_thioredx"/>
    <property type="match status" value="1"/>
</dbReference>